<accession>A0A501WB76</accession>
<keyword evidence="2" id="KW-1185">Reference proteome</keyword>
<reference evidence="1 2" key="1">
    <citation type="submission" date="2019-06" db="EMBL/GenBank/DDBJ databases">
        <title>A novel bacterium of genus Amaricoccus, isolated from marine sediment.</title>
        <authorList>
            <person name="Huang H."/>
            <person name="Mo K."/>
            <person name="Hu Y."/>
        </authorList>
    </citation>
    <scope>NUCLEOTIDE SEQUENCE [LARGE SCALE GENOMIC DNA]</scope>
    <source>
        <strain evidence="1 2">HB172011</strain>
    </source>
</reference>
<dbReference type="RefSeq" id="WP_140456307.1">
    <property type="nucleotide sequence ID" value="NZ_VFRP01000051.1"/>
</dbReference>
<gene>
    <name evidence="1" type="ORF">FJM51_22235</name>
</gene>
<evidence type="ECO:0000313" key="1">
    <source>
        <dbReference type="EMBL" id="TPE45755.1"/>
    </source>
</evidence>
<dbReference type="PANTHER" id="PTHR35802:SF1">
    <property type="entry name" value="PROTEASE SYNTHASE AND SPORULATION PROTEIN PAI 2"/>
    <property type="match status" value="1"/>
</dbReference>
<dbReference type="Proteomes" id="UP000319255">
    <property type="component" value="Unassembled WGS sequence"/>
</dbReference>
<protein>
    <submittedName>
        <fullName evidence="1">FMN-binding negative transcriptional regulator</fullName>
    </submittedName>
</protein>
<dbReference type="SUPFAM" id="SSF50475">
    <property type="entry name" value="FMN-binding split barrel"/>
    <property type="match status" value="1"/>
</dbReference>
<dbReference type="InterPro" id="IPR007396">
    <property type="entry name" value="TR_PAI2-type"/>
</dbReference>
<dbReference type="PANTHER" id="PTHR35802">
    <property type="entry name" value="PROTEASE SYNTHASE AND SPORULATION PROTEIN PAI 2"/>
    <property type="match status" value="1"/>
</dbReference>
<proteinExistence type="predicted"/>
<dbReference type="OrthoDB" id="9794948at2"/>
<comment type="caution">
    <text evidence="1">The sequence shown here is derived from an EMBL/GenBank/DDBJ whole genome shotgun (WGS) entry which is preliminary data.</text>
</comment>
<dbReference type="InterPro" id="IPR012349">
    <property type="entry name" value="Split_barrel_FMN-bd"/>
</dbReference>
<sequence>MYLPEHFREIDAAEIAAVIDAAPLACVVANTDAGLIANHIPVLAGGDGALIGHVALANDMHRLIADGQEVLVIFRGEQGYVSPNFYPSKAEHHRHVPTWNYQVVHVHGDITFQHGERDKRAIVGLLTRAHERRLGAARPWRMADAPADYMAGMLANIVGFRIAIHRVLAKSKLSQNRDPRDYAGVIEGLRAAGNEALAERMARSISDASEP</sequence>
<dbReference type="Gene3D" id="2.30.110.10">
    <property type="entry name" value="Electron Transport, Fmn-binding Protein, Chain A"/>
    <property type="match status" value="1"/>
</dbReference>
<dbReference type="PIRSF" id="PIRSF010372">
    <property type="entry name" value="PaiB"/>
    <property type="match status" value="1"/>
</dbReference>
<dbReference type="EMBL" id="VFRP01000051">
    <property type="protein sequence ID" value="TPE45755.1"/>
    <property type="molecule type" value="Genomic_DNA"/>
</dbReference>
<organism evidence="1 2">
    <name type="scientific">Amaricoccus solimangrovi</name>
    <dbReference type="NCBI Taxonomy" id="2589815"/>
    <lineage>
        <taxon>Bacteria</taxon>
        <taxon>Pseudomonadati</taxon>
        <taxon>Pseudomonadota</taxon>
        <taxon>Alphaproteobacteria</taxon>
        <taxon>Rhodobacterales</taxon>
        <taxon>Paracoccaceae</taxon>
        <taxon>Amaricoccus</taxon>
    </lineage>
</organism>
<dbReference type="AlphaFoldDB" id="A0A501WB76"/>
<evidence type="ECO:0000313" key="2">
    <source>
        <dbReference type="Proteomes" id="UP000319255"/>
    </source>
</evidence>
<name>A0A501WB76_9RHOB</name>
<dbReference type="Pfam" id="PF04299">
    <property type="entry name" value="FMN_bind_2"/>
    <property type="match status" value="1"/>
</dbReference>